<dbReference type="Pfam" id="PF05137">
    <property type="entry name" value="PilN"/>
    <property type="match status" value="1"/>
</dbReference>
<dbReference type="EMBL" id="CP012748">
    <property type="protein sequence ID" value="ALL71067.1"/>
    <property type="molecule type" value="Genomic_DNA"/>
</dbReference>
<evidence type="ECO:0000313" key="1">
    <source>
        <dbReference type="EMBL" id="ALL71067.1"/>
    </source>
</evidence>
<organism evidence="1 2">
    <name type="scientific">Paraburkholderia caribensis MBA4</name>
    <dbReference type="NCBI Taxonomy" id="1323664"/>
    <lineage>
        <taxon>Bacteria</taxon>
        <taxon>Pseudomonadati</taxon>
        <taxon>Pseudomonadota</taxon>
        <taxon>Betaproteobacteria</taxon>
        <taxon>Burkholderiales</taxon>
        <taxon>Burkholderiaceae</taxon>
        <taxon>Paraburkholderia</taxon>
    </lineage>
</organism>
<proteinExistence type="predicted"/>
<accession>A0A0P0RQ09</accession>
<protein>
    <submittedName>
        <fullName evidence="1">Putative secretion system X transmembrane protein 1</fullName>
    </submittedName>
</protein>
<sequence length="188" mass="20866">MAFATMKRLHIDLAPFGWRRTLHRTHVVVRVLVLAALLLCALAGFRAYRLLAHLDSLQTETARLASRTERMARASGASSSAPIDAKQAAAVNAAVTRLNLPWGSILDAVESATPSQVALLSITPEPGRALLKIEAECGSSKDMIDYLTQLEQQPLFERVTLVRHERMRDGMEGVIRFQIEAQWRRAQP</sequence>
<dbReference type="KEGG" id="bcai:K788_0002106"/>
<geneLocation type="plasmid" evidence="2"/>
<dbReference type="AlphaFoldDB" id="A0A0P0RQ09"/>
<dbReference type="Proteomes" id="UP000019146">
    <property type="component" value="Plasmid unnamed"/>
</dbReference>
<keyword evidence="1" id="KW-0472">Membrane</keyword>
<reference evidence="1 2" key="1">
    <citation type="journal article" date="2014" name="Genome Announc.">
        <title>Draft Genome Sequence of the Haloacid-Degrading Burkholderia caribensis Strain MBA4.</title>
        <authorList>
            <person name="Pan Y."/>
            <person name="Kong K.F."/>
            <person name="Tsang J.S."/>
        </authorList>
    </citation>
    <scope>NUCLEOTIDE SEQUENCE [LARGE SCALE GENOMIC DNA]</scope>
    <source>
        <strain evidence="1 2">MBA4</strain>
        <plasmid evidence="2">Plasmid</plasmid>
    </source>
</reference>
<name>A0A0P0RQ09_9BURK</name>
<gene>
    <name evidence="1" type="ORF">K788_0002106</name>
</gene>
<evidence type="ECO:0000313" key="2">
    <source>
        <dbReference type="Proteomes" id="UP000019146"/>
    </source>
</evidence>
<dbReference type="InterPro" id="IPR007813">
    <property type="entry name" value="PilN"/>
</dbReference>
<keyword evidence="1" id="KW-0812">Transmembrane</keyword>
<keyword evidence="1" id="KW-0614">Plasmid</keyword>